<dbReference type="InterPro" id="IPR019092">
    <property type="entry name" value="SSO2081-like_dom"/>
</dbReference>
<proteinExistence type="predicted"/>
<dbReference type="CDD" id="cd06170">
    <property type="entry name" value="LuxR_C_like"/>
    <property type="match status" value="1"/>
</dbReference>
<sequence>MNFQSFPVLIATLGSEPQVVTAGLDLLFSKGVAVRRVEVVHTTAPGTPIEDAVQRLQAALGDYQPRGIVFSFFPLEERGKPFADTESAAAGQAVLRCIYRRIAFAKQNGETVHLLIAGGRKTMSIYGMVAAQMLFDEDDRLWHLYSAGDFLTSKRLHPQPGDAVQLAAIPVVRWGELSPAWLSLRGIDDPWAALDAIRRLQLERRREDMHNFVMGTLTFAERQVVEILVTTGKSDREIAALLHLSPRTVEQHLRSAYTKAAQHWQMESVNRTQLMALLQGYYVTKIGENPHDNDA</sequence>
<reference evidence="5" key="1">
    <citation type="journal article" date="2020" name="mSystems">
        <title>Genome- and Community-Level Interaction Insights into Carbon Utilization and Element Cycling Functions of Hydrothermarchaeota in Hydrothermal Sediment.</title>
        <authorList>
            <person name="Zhou Z."/>
            <person name="Liu Y."/>
            <person name="Xu W."/>
            <person name="Pan J."/>
            <person name="Luo Z.H."/>
            <person name="Li M."/>
        </authorList>
    </citation>
    <scope>NUCLEOTIDE SEQUENCE [LARGE SCALE GENOMIC DNA]</scope>
    <source>
        <strain evidence="5">SpSt-556</strain>
    </source>
</reference>
<dbReference type="Pfam" id="PF00196">
    <property type="entry name" value="GerE"/>
    <property type="match status" value="1"/>
</dbReference>
<gene>
    <name evidence="5" type="ORF">ENT17_08400</name>
</gene>
<dbReference type="AlphaFoldDB" id="A0A7C4PXV5"/>
<dbReference type="EMBL" id="DSXR01000084">
    <property type="protein sequence ID" value="HGS87625.1"/>
    <property type="molecule type" value="Genomic_DNA"/>
</dbReference>
<feature type="domain" description="HTH luxR-type" evidence="4">
    <location>
        <begin position="214"/>
        <end position="278"/>
    </location>
</feature>
<dbReference type="Pfam" id="PF09623">
    <property type="entry name" value="Cas_NE0113"/>
    <property type="match status" value="1"/>
</dbReference>
<accession>A0A7C4PXV5</accession>
<dbReference type="SUPFAM" id="SSF46894">
    <property type="entry name" value="C-terminal effector domain of the bipartite response regulators"/>
    <property type="match status" value="1"/>
</dbReference>
<keyword evidence="2" id="KW-0238">DNA-binding</keyword>
<dbReference type="InterPro" id="IPR016032">
    <property type="entry name" value="Sig_transdc_resp-reg_C-effctor"/>
</dbReference>
<organism evidence="5">
    <name type="scientific">Bellilinea caldifistulae</name>
    <dbReference type="NCBI Taxonomy" id="360411"/>
    <lineage>
        <taxon>Bacteria</taxon>
        <taxon>Bacillati</taxon>
        <taxon>Chloroflexota</taxon>
        <taxon>Anaerolineae</taxon>
        <taxon>Anaerolineales</taxon>
        <taxon>Anaerolineaceae</taxon>
        <taxon>Bellilinea</taxon>
    </lineage>
</organism>
<evidence type="ECO:0000313" key="5">
    <source>
        <dbReference type="EMBL" id="HGS87625.1"/>
    </source>
</evidence>
<dbReference type="InterPro" id="IPR000792">
    <property type="entry name" value="Tscrpt_reg_LuxR_C"/>
</dbReference>
<evidence type="ECO:0000256" key="2">
    <source>
        <dbReference type="ARBA" id="ARBA00023125"/>
    </source>
</evidence>
<dbReference type="InterPro" id="IPR036388">
    <property type="entry name" value="WH-like_DNA-bd_sf"/>
</dbReference>
<comment type="caution">
    <text evidence="5">The sequence shown here is derived from an EMBL/GenBank/DDBJ whole genome shotgun (WGS) entry which is preliminary data.</text>
</comment>
<dbReference type="GO" id="GO:0006355">
    <property type="term" value="P:regulation of DNA-templated transcription"/>
    <property type="evidence" value="ECO:0007669"/>
    <property type="project" value="InterPro"/>
</dbReference>
<dbReference type="SMART" id="SM00421">
    <property type="entry name" value="HTH_LUXR"/>
    <property type="match status" value="1"/>
</dbReference>
<keyword evidence="3" id="KW-0804">Transcription</keyword>
<protein>
    <recommendedName>
        <fullName evidence="4">HTH luxR-type domain-containing protein</fullName>
    </recommendedName>
</protein>
<evidence type="ECO:0000256" key="1">
    <source>
        <dbReference type="ARBA" id="ARBA00023015"/>
    </source>
</evidence>
<dbReference type="GO" id="GO:0003677">
    <property type="term" value="F:DNA binding"/>
    <property type="evidence" value="ECO:0007669"/>
    <property type="project" value="UniProtKB-KW"/>
</dbReference>
<dbReference type="Gene3D" id="1.10.10.10">
    <property type="entry name" value="Winged helix-like DNA-binding domain superfamily/Winged helix DNA-binding domain"/>
    <property type="match status" value="1"/>
</dbReference>
<keyword evidence="1" id="KW-0805">Transcription regulation</keyword>
<dbReference type="PANTHER" id="PTHR44688:SF16">
    <property type="entry name" value="DNA-BINDING TRANSCRIPTIONAL ACTIVATOR DEVR_DOSR"/>
    <property type="match status" value="1"/>
</dbReference>
<dbReference type="PANTHER" id="PTHR44688">
    <property type="entry name" value="DNA-BINDING TRANSCRIPTIONAL ACTIVATOR DEVR_DOSR"/>
    <property type="match status" value="1"/>
</dbReference>
<evidence type="ECO:0000259" key="4">
    <source>
        <dbReference type="SMART" id="SM00421"/>
    </source>
</evidence>
<evidence type="ECO:0000256" key="3">
    <source>
        <dbReference type="ARBA" id="ARBA00023163"/>
    </source>
</evidence>
<name>A0A7C4PXV5_9CHLR</name>